<dbReference type="PATRIC" id="fig|472175.3.peg.2126"/>
<accession>A0A084UDQ9</accession>
<proteinExistence type="predicted"/>
<gene>
    <name evidence="2" type="ORF">EL18_02138</name>
</gene>
<comment type="caution">
    <text evidence="2">The sequence shown here is derived from an EMBL/GenBank/DDBJ whole genome shotgun (WGS) entry which is preliminary data.</text>
</comment>
<evidence type="ECO:0000313" key="2">
    <source>
        <dbReference type="EMBL" id="KFB11095.1"/>
    </source>
</evidence>
<evidence type="ECO:0000259" key="1">
    <source>
        <dbReference type="Pfam" id="PF06568"/>
    </source>
</evidence>
<reference evidence="2 3" key="1">
    <citation type="submission" date="2014-05" db="EMBL/GenBank/DDBJ databases">
        <title>Draft Genome Sequence of Nitratireductor basaltis Strain UMTGB225, A Marine Bacterium Isolated from Green Barrel Tunicate.</title>
        <authorList>
            <person name="Gan H.Y."/>
        </authorList>
    </citation>
    <scope>NUCLEOTIDE SEQUENCE [LARGE SCALE GENOMIC DNA]</scope>
    <source>
        <strain evidence="2 3">UMTGB225</strain>
    </source>
</reference>
<evidence type="ECO:0000313" key="3">
    <source>
        <dbReference type="Proteomes" id="UP000053675"/>
    </source>
</evidence>
<dbReference type="InterPro" id="IPR009506">
    <property type="entry name" value="YjiS-like"/>
</dbReference>
<feature type="domain" description="YjiS-like" evidence="1">
    <location>
        <begin position="29"/>
        <end position="59"/>
    </location>
</feature>
<dbReference type="EMBL" id="JMQM01000001">
    <property type="protein sequence ID" value="KFB11095.1"/>
    <property type="molecule type" value="Genomic_DNA"/>
</dbReference>
<dbReference type="Proteomes" id="UP000053675">
    <property type="component" value="Unassembled WGS sequence"/>
</dbReference>
<dbReference type="OrthoDB" id="7861975at2"/>
<protein>
    <recommendedName>
        <fullName evidence="1">YjiS-like domain-containing protein</fullName>
    </recommendedName>
</protein>
<organism evidence="2 3">
    <name type="scientific">Nitratireductor basaltis</name>
    <dbReference type="NCBI Taxonomy" id="472175"/>
    <lineage>
        <taxon>Bacteria</taxon>
        <taxon>Pseudomonadati</taxon>
        <taxon>Pseudomonadota</taxon>
        <taxon>Alphaproteobacteria</taxon>
        <taxon>Hyphomicrobiales</taxon>
        <taxon>Phyllobacteriaceae</taxon>
        <taxon>Nitratireductor</taxon>
    </lineage>
</organism>
<sequence length="89" mass="10120">MNTSGAIRVRQPGPLSLQRVAKALASAYRAWLGRRAMASLDELEDWQLADIGLQRCDIDRLRGFTPLRDPTVELHERRVVAANITRRHD</sequence>
<dbReference type="STRING" id="472175.EL18_02138"/>
<keyword evidence="3" id="KW-1185">Reference proteome</keyword>
<dbReference type="RefSeq" id="WP_081871152.1">
    <property type="nucleotide sequence ID" value="NZ_JMQM01000001.1"/>
</dbReference>
<dbReference type="AlphaFoldDB" id="A0A084UDQ9"/>
<name>A0A084UDQ9_9HYPH</name>
<dbReference type="Pfam" id="PF06568">
    <property type="entry name" value="YjiS-like"/>
    <property type="match status" value="1"/>
</dbReference>